<reference evidence="1 2" key="1">
    <citation type="submission" date="2014-08" db="EMBL/GenBank/DDBJ databases">
        <title>Comparative genomics of the Paenibacillus odorifer group.</title>
        <authorList>
            <person name="den Bakker H.C."/>
            <person name="Tsai Y.-C."/>
            <person name="Martin N."/>
            <person name="Korlach J."/>
            <person name="Wiedmann M."/>
        </authorList>
    </citation>
    <scope>NUCLEOTIDE SEQUENCE [LARGE SCALE GENOMIC DNA]</scope>
    <source>
        <strain evidence="1 2">DSM 15220</strain>
    </source>
</reference>
<dbReference type="KEGG" id="pgm:PGRAT_28855"/>
<protein>
    <submittedName>
        <fullName evidence="1">Uncharacterized protein</fullName>
    </submittedName>
</protein>
<name>A0A089MFK0_9BACL</name>
<dbReference type="STRING" id="189425.PGRAT_28855"/>
<gene>
    <name evidence="1" type="ORF">PGRAT_28855</name>
</gene>
<dbReference type="AlphaFoldDB" id="A0A089MFK0"/>
<organism evidence="1 2">
    <name type="scientific">Paenibacillus graminis</name>
    <dbReference type="NCBI Taxonomy" id="189425"/>
    <lineage>
        <taxon>Bacteria</taxon>
        <taxon>Bacillati</taxon>
        <taxon>Bacillota</taxon>
        <taxon>Bacilli</taxon>
        <taxon>Bacillales</taxon>
        <taxon>Paenibacillaceae</taxon>
        <taxon>Paenibacillus</taxon>
    </lineage>
</organism>
<dbReference type="EMBL" id="CP009287">
    <property type="protein sequence ID" value="AIQ71155.1"/>
    <property type="molecule type" value="Genomic_DNA"/>
</dbReference>
<sequence>MFGGDLPVMHQSRKWKRKMRGRPFTQRFYGCNQKLFISWDRAITERNTERSAAAEEKTVHFMNIDARETDTVLFLGMA</sequence>
<dbReference type="eggNOG" id="ENOG5030ISP">
    <property type="taxonomic scope" value="Bacteria"/>
</dbReference>
<evidence type="ECO:0000313" key="2">
    <source>
        <dbReference type="Proteomes" id="UP000029500"/>
    </source>
</evidence>
<dbReference type="Proteomes" id="UP000029500">
    <property type="component" value="Chromosome"/>
</dbReference>
<evidence type="ECO:0000313" key="1">
    <source>
        <dbReference type="EMBL" id="AIQ71155.1"/>
    </source>
</evidence>
<keyword evidence="2" id="KW-1185">Reference proteome</keyword>
<accession>A0A089MFK0</accession>
<dbReference type="HOGENOM" id="CLU_2667685_0_0_9"/>
<proteinExistence type="predicted"/>